<comment type="caution">
    <text evidence="3">The sequence shown here is derived from an EMBL/GenBank/DDBJ whole genome shotgun (WGS) entry which is preliminary data.</text>
</comment>
<dbReference type="PANTHER" id="PTHR23422">
    <property type="entry name" value="DIPEPTIDYL PEPTIDASE III-RELATED"/>
    <property type="match status" value="1"/>
</dbReference>
<proteinExistence type="predicted"/>
<evidence type="ECO:0000256" key="2">
    <source>
        <dbReference type="ARBA" id="ARBA00022801"/>
    </source>
</evidence>
<evidence type="ECO:0000256" key="1">
    <source>
        <dbReference type="ARBA" id="ARBA00022723"/>
    </source>
</evidence>
<keyword evidence="1" id="KW-0479">Metal-binding</keyword>
<dbReference type="GO" id="GO:0008239">
    <property type="term" value="F:dipeptidyl-peptidase activity"/>
    <property type="evidence" value="ECO:0007669"/>
    <property type="project" value="TreeGrafter"/>
</dbReference>
<accession>A0AAE0TS16</accession>
<dbReference type="InterPro" id="IPR039461">
    <property type="entry name" value="Peptidase_M49"/>
</dbReference>
<dbReference type="PANTHER" id="PTHR23422:SF11">
    <property type="entry name" value="DIPEPTIDYL PEPTIDASE 3"/>
    <property type="match status" value="1"/>
</dbReference>
<protein>
    <submittedName>
        <fullName evidence="3">Uncharacterized protein</fullName>
    </submittedName>
</protein>
<gene>
    <name evidence="3" type="ORF">LTR78_007524</name>
</gene>
<dbReference type="GO" id="GO:0046872">
    <property type="term" value="F:metal ion binding"/>
    <property type="evidence" value="ECO:0007669"/>
    <property type="project" value="UniProtKB-KW"/>
</dbReference>
<sequence length="296" mass="33481">MVIEAMDDATRQQYLADDPPTIVPLAIKPHFEALDDEQKLYAHYISRAAFAGTRINLRQVSPESEAIFDFILTLHKQCQGDWQAFGTKAGLSKEDLKHFLSYAAQLIGNTGNYKSFGDSKFIPRLPPDKFAALAGTSPEAQKLYETFKDEIYESMSTPHMHLGYPDQGHVSTYYPDSPSITHDEIELVSSFLKEQSLMPENTRLRKTSKGDYEVLIAAAVAQPAHHDTEKTEWTLKNGKKLNLVYGDYQPQMAEIARNITEAQKHALNDEEAKMHAEYAKSFHDGSMFAHKESQRH</sequence>
<dbReference type="Pfam" id="PF03571">
    <property type="entry name" value="Peptidase_M49"/>
    <property type="match status" value="1"/>
</dbReference>
<dbReference type="Gene3D" id="3.30.540.30">
    <property type="match status" value="2"/>
</dbReference>
<dbReference type="GO" id="GO:0005737">
    <property type="term" value="C:cytoplasm"/>
    <property type="evidence" value="ECO:0007669"/>
    <property type="project" value="TreeGrafter"/>
</dbReference>
<dbReference type="EMBL" id="JAUTXT010000032">
    <property type="protein sequence ID" value="KAK3672474.1"/>
    <property type="molecule type" value="Genomic_DNA"/>
</dbReference>
<keyword evidence="2" id="KW-0378">Hydrolase</keyword>
<evidence type="ECO:0000313" key="4">
    <source>
        <dbReference type="Proteomes" id="UP001274830"/>
    </source>
</evidence>
<keyword evidence="4" id="KW-1185">Reference proteome</keyword>
<evidence type="ECO:0000313" key="3">
    <source>
        <dbReference type="EMBL" id="KAK3672474.1"/>
    </source>
</evidence>
<dbReference type="Proteomes" id="UP001274830">
    <property type="component" value="Unassembled WGS sequence"/>
</dbReference>
<organism evidence="3 4">
    <name type="scientific">Recurvomyces mirabilis</name>
    <dbReference type="NCBI Taxonomy" id="574656"/>
    <lineage>
        <taxon>Eukaryota</taxon>
        <taxon>Fungi</taxon>
        <taxon>Dikarya</taxon>
        <taxon>Ascomycota</taxon>
        <taxon>Pezizomycotina</taxon>
        <taxon>Dothideomycetes</taxon>
        <taxon>Dothideomycetidae</taxon>
        <taxon>Mycosphaerellales</taxon>
        <taxon>Teratosphaeriaceae</taxon>
        <taxon>Recurvomyces</taxon>
    </lineage>
</organism>
<reference evidence="3" key="1">
    <citation type="submission" date="2023-07" db="EMBL/GenBank/DDBJ databases">
        <title>Black Yeasts Isolated from many extreme environments.</title>
        <authorList>
            <person name="Coleine C."/>
            <person name="Stajich J.E."/>
            <person name="Selbmann L."/>
        </authorList>
    </citation>
    <scope>NUCLEOTIDE SEQUENCE</scope>
    <source>
        <strain evidence="3">CCFEE 5485</strain>
    </source>
</reference>
<dbReference type="AlphaFoldDB" id="A0AAE0TS16"/>
<name>A0AAE0TS16_9PEZI</name>